<keyword evidence="3" id="KW-1185">Reference proteome</keyword>
<dbReference type="AlphaFoldDB" id="A0A9W4FFF4"/>
<feature type="region of interest" description="Disordered" evidence="1">
    <location>
        <begin position="407"/>
        <end position="429"/>
    </location>
</feature>
<dbReference type="PROSITE" id="PS51318">
    <property type="entry name" value="TAT"/>
    <property type="match status" value="1"/>
</dbReference>
<feature type="compositionally biased region" description="Gly residues" evidence="1">
    <location>
        <begin position="490"/>
        <end position="499"/>
    </location>
</feature>
<reference evidence="2 3" key="1">
    <citation type="journal article" date="2019" name="Emerg. Microbes Infect.">
        <title>Comprehensive subspecies identification of 175 nontuberculous mycobacteria species based on 7547 genomic profiles.</title>
        <authorList>
            <person name="Matsumoto Y."/>
            <person name="Kinjo T."/>
            <person name="Motooka D."/>
            <person name="Nabeya D."/>
            <person name="Jung N."/>
            <person name="Uechi K."/>
            <person name="Horii T."/>
            <person name="Iida T."/>
            <person name="Fujita J."/>
            <person name="Nakamura S."/>
        </authorList>
    </citation>
    <scope>NUCLEOTIDE SEQUENCE [LARGE SCALE GENOMIC DNA]</scope>
    <source>
        <strain evidence="2 3">JCM 6399</strain>
    </source>
</reference>
<dbReference type="Proteomes" id="UP000465785">
    <property type="component" value="Chromosome"/>
</dbReference>
<sequence length="499" mass="49234">MARVRRNERTRRKKAGAHRKVPARRTALASSVAAGGAALGIGAASYLGAPTAEALAILLPGPEVDGAGSATRVNILEGNVFNPQISASGNNSSTNMIIGGAALNRLYGFIDRLLSIQINLSGTDGSNVGTRVNIASYNVFNPQLSLSGANVANNVKVANVTMDNGNNAVADGAGGQGNGNTAQFSLLSGNIFNPQTSLTGANISNNVTVTNVAMNNGNGSVAMADAGGLLPFLSGGAGNGNASQFSLLSGNIFNPQTSLTGANISNNVTVTNVTMNNGNGSQSISSMGNPLGSFVFGGGNGNSHQYGSFVSNISNPQWTWGGGNTSNNSAITNTADGNGNGSTNTVTGGGTVVTGTGNGNTNQAASGSGNIYNDQVNIGPGGRGAGGSTTAGPKDLDDVISLVSASRTEGARSVATGGTGRINRQSQQERRNLFSLNRIAGLTAARNTSASATSNDTNHGGHPTGQPTGGAGATGGGSVGTGNGEASDSGGDGNGDSDA</sequence>
<feature type="compositionally biased region" description="Gly residues" evidence="1">
    <location>
        <begin position="467"/>
        <end position="483"/>
    </location>
</feature>
<name>A0A9W4FFF4_9MYCO</name>
<feature type="region of interest" description="Disordered" evidence="1">
    <location>
        <begin position="445"/>
        <end position="499"/>
    </location>
</feature>
<gene>
    <name evidence="2" type="ORF">MGALJ_28010</name>
</gene>
<feature type="compositionally biased region" description="Low complexity" evidence="1">
    <location>
        <begin position="445"/>
        <end position="466"/>
    </location>
</feature>
<dbReference type="EMBL" id="AP022601">
    <property type="protein sequence ID" value="BBY93132.1"/>
    <property type="molecule type" value="Genomic_DNA"/>
</dbReference>
<evidence type="ECO:0000313" key="3">
    <source>
        <dbReference type="Proteomes" id="UP000465785"/>
    </source>
</evidence>
<accession>A0A9W4FFF4</accession>
<organism evidence="2 3">
    <name type="scientific">Mycobacterium gallinarum</name>
    <dbReference type="NCBI Taxonomy" id="39689"/>
    <lineage>
        <taxon>Bacteria</taxon>
        <taxon>Bacillati</taxon>
        <taxon>Actinomycetota</taxon>
        <taxon>Actinomycetes</taxon>
        <taxon>Mycobacteriales</taxon>
        <taxon>Mycobacteriaceae</taxon>
        <taxon>Mycobacterium</taxon>
    </lineage>
</organism>
<dbReference type="KEGG" id="mgau:MGALJ_28010"/>
<dbReference type="InterPro" id="IPR006311">
    <property type="entry name" value="TAT_signal"/>
</dbReference>
<evidence type="ECO:0000256" key="1">
    <source>
        <dbReference type="SAM" id="MobiDB-lite"/>
    </source>
</evidence>
<evidence type="ECO:0000313" key="2">
    <source>
        <dbReference type="EMBL" id="BBY93132.1"/>
    </source>
</evidence>
<dbReference type="RefSeq" id="WP_163730127.1">
    <property type="nucleotide sequence ID" value="NZ_AP022601.1"/>
</dbReference>
<protein>
    <submittedName>
        <fullName evidence="2">Uncharacterized protein</fullName>
    </submittedName>
</protein>
<proteinExistence type="predicted"/>
<feature type="region of interest" description="Disordered" evidence="1">
    <location>
        <begin position="1"/>
        <end position="21"/>
    </location>
</feature>